<dbReference type="GO" id="GO:0097347">
    <property type="term" value="C:TAM protein secretion complex"/>
    <property type="evidence" value="ECO:0007669"/>
    <property type="project" value="TreeGrafter"/>
</dbReference>
<dbReference type="PANTHER" id="PTHR36985">
    <property type="entry name" value="TRANSLOCATION AND ASSEMBLY MODULE SUBUNIT TAMB"/>
    <property type="match status" value="1"/>
</dbReference>
<evidence type="ECO:0000313" key="8">
    <source>
        <dbReference type="Proteomes" id="UP000614811"/>
    </source>
</evidence>
<dbReference type="GO" id="GO:0009306">
    <property type="term" value="P:protein secretion"/>
    <property type="evidence" value="ECO:0007669"/>
    <property type="project" value="InterPro"/>
</dbReference>
<evidence type="ECO:0000256" key="5">
    <source>
        <dbReference type="SAM" id="Phobius"/>
    </source>
</evidence>
<keyword evidence="3 5" id="KW-1133">Transmembrane helix</keyword>
<dbReference type="RefSeq" id="WP_189401413.1">
    <property type="nucleotide sequence ID" value="NZ_BMXA01000004.1"/>
</dbReference>
<keyword evidence="2 5" id="KW-0812">Transmembrane</keyword>
<evidence type="ECO:0000313" key="7">
    <source>
        <dbReference type="EMBL" id="GHA13306.1"/>
    </source>
</evidence>
<dbReference type="Pfam" id="PF04357">
    <property type="entry name" value="TamB"/>
    <property type="match status" value="1"/>
</dbReference>
<accession>A0A918RW00</accession>
<evidence type="ECO:0000256" key="2">
    <source>
        <dbReference type="ARBA" id="ARBA00022692"/>
    </source>
</evidence>
<dbReference type="PANTHER" id="PTHR36985:SF1">
    <property type="entry name" value="TRANSLOCATION AND ASSEMBLY MODULE SUBUNIT TAMB"/>
    <property type="match status" value="1"/>
</dbReference>
<gene>
    <name evidence="7" type="ORF">GCM10008090_23790</name>
</gene>
<keyword evidence="4 5" id="KW-0472">Membrane</keyword>
<comment type="subcellular location">
    <subcellularLocation>
        <location evidence="1">Membrane</location>
        <topology evidence="1">Single-pass membrane protein</topology>
    </subcellularLocation>
</comment>
<evidence type="ECO:0000256" key="1">
    <source>
        <dbReference type="ARBA" id="ARBA00004167"/>
    </source>
</evidence>
<dbReference type="EMBL" id="BMXA01000004">
    <property type="protein sequence ID" value="GHA13306.1"/>
    <property type="molecule type" value="Genomic_DNA"/>
</dbReference>
<name>A0A918RW00_9GAMM</name>
<sequence length="1172" mass="126525">MKIVLKWGLYILLALIASMCLLVFWLAKTESGLNWLVHRLPQVNEVRGLTGDLSAFSFEVLHLDLGTGHVTVRNGKLQWEPTALRHRQILIGTIEATEVAIALQPVQQKTPFKPWQGISIPATIQVQHAHIQNLTLRDIQSSQSGLEIDGIKAQVQVENNQLRLAKLEIDGLMGNAKNQVDITGTVDLRARSRGPVDLQTQLQWQLGEHQLRTHGRLHGQWQKLALSQTVTSPLQTTISGQIEDLLSTAIRWESQLQSQSIPGQSLLGKPVALQPGKLNFEGSFQPDKGLAGLTATLRGSALGGNEMLSFWALDADLAYAQDQLTVQHLKLKQQGNESPMTAQVSGSVSQLSQGMQNSIVALQGNIEDATWPLLEASPILTANANFKLTGRYGEYALLTNARGDLQSRPMQADLNVLLGIDRIRVNQARFSSGQTIAEVEGELGQTLALNWRLTAPDLNDVFPQLHGQIISQGKVSGNQQSPIIDASLDAQALSLGDLAIGSLNAEAQASPYDPNAPLQIMLDLGGLQSNGQMLAQQLTISVVGTSARHTMDLDGTLTPNRDLSINGTGGFNASTWSGRFNTVQLTDPRLRDWQLQAPMVVTLDQSQVSVSNTCFVNGGQSVCGAFSRSPASTNANAELRDLQLANLNRFIMLYDLRASGVANGELQLTQRGAGTTAQISGQLRSDNAIISWETLNDEQLETESLAFESITLSVEQQTSLSVRADIELENSDGGHLKLDVARPFGSSDFESAPIEGSTTLTIADLSVMPPSLLNDINLNGQLGVDAIIAGTLAEPTIDVTADIDDAVARVHQLGLNLKNINLKARSDGSPQIRLTGGMQSGEGQLDFDGVIDVQQLKQPTIKLTLRGQDLQLANTNDLLAVGDVNIQTQISSALVDVSGDILISQAELDFKVPESAVLASDDVILEGEDSLRTRSKQRLDLVIDLGPKTHFQAQGLDATLAGKLRVYQRPNGIVRGEGQINLRNGRYQAYGQDLAIDQGKLVFTGGSIDDPTLDIRAQKTVNDMTAGVAVSGRARSPRLNLYSTPTMPDQDILSVLIFDKPVTSLGSQDGITLLRIANSLRGDGQSQSMIEKTTDKIQQTLGLTDLALDVNGNSPTIQAGKQLSSKFYVGYGYGLLDATQSLILKYQLNDAWSIKADVGADSGADLRYQIER</sequence>
<dbReference type="GO" id="GO:0005886">
    <property type="term" value="C:plasma membrane"/>
    <property type="evidence" value="ECO:0007669"/>
    <property type="project" value="InterPro"/>
</dbReference>
<reference evidence="7" key="2">
    <citation type="submission" date="2020-09" db="EMBL/GenBank/DDBJ databases">
        <authorList>
            <person name="Sun Q."/>
            <person name="Kim S."/>
        </authorList>
    </citation>
    <scope>NUCLEOTIDE SEQUENCE</scope>
    <source>
        <strain evidence="7">KCTC 12711</strain>
    </source>
</reference>
<dbReference type="AlphaFoldDB" id="A0A918RW00"/>
<proteinExistence type="predicted"/>
<evidence type="ECO:0000256" key="3">
    <source>
        <dbReference type="ARBA" id="ARBA00022989"/>
    </source>
</evidence>
<feature type="domain" description="Translocation and assembly module TamB C-terminal" evidence="6">
    <location>
        <begin position="839"/>
        <end position="1171"/>
    </location>
</feature>
<evidence type="ECO:0000256" key="4">
    <source>
        <dbReference type="ARBA" id="ARBA00023136"/>
    </source>
</evidence>
<organism evidence="7 8">
    <name type="scientific">Arenicella chitinivorans</name>
    <dbReference type="NCBI Taxonomy" id="1329800"/>
    <lineage>
        <taxon>Bacteria</taxon>
        <taxon>Pseudomonadati</taxon>
        <taxon>Pseudomonadota</taxon>
        <taxon>Gammaproteobacteria</taxon>
        <taxon>Arenicellales</taxon>
        <taxon>Arenicellaceae</taxon>
        <taxon>Arenicella</taxon>
    </lineage>
</organism>
<dbReference type="Proteomes" id="UP000614811">
    <property type="component" value="Unassembled WGS sequence"/>
</dbReference>
<feature type="transmembrane region" description="Helical" evidence="5">
    <location>
        <begin position="7"/>
        <end position="27"/>
    </location>
</feature>
<keyword evidence="8" id="KW-1185">Reference proteome</keyword>
<comment type="caution">
    <text evidence="7">The sequence shown here is derived from an EMBL/GenBank/DDBJ whole genome shotgun (WGS) entry which is preliminary data.</text>
</comment>
<reference evidence="7" key="1">
    <citation type="journal article" date="2014" name="Int. J. Syst. Evol. Microbiol.">
        <title>Complete genome sequence of Corynebacterium casei LMG S-19264T (=DSM 44701T), isolated from a smear-ripened cheese.</title>
        <authorList>
            <consortium name="US DOE Joint Genome Institute (JGI-PGF)"/>
            <person name="Walter F."/>
            <person name="Albersmeier A."/>
            <person name="Kalinowski J."/>
            <person name="Ruckert C."/>
        </authorList>
    </citation>
    <scope>NUCLEOTIDE SEQUENCE</scope>
    <source>
        <strain evidence="7">KCTC 12711</strain>
    </source>
</reference>
<dbReference type="InterPro" id="IPR007452">
    <property type="entry name" value="TamB_C"/>
</dbReference>
<evidence type="ECO:0000259" key="6">
    <source>
        <dbReference type="Pfam" id="PF04357"/>
    </source>
</evidence>
<protein>
    <submittedName>
        <fullName evidence="7">Translocation/assembly module TamB</fullName>
    </submittedName>
</protein>